<organism evidence="1 2">
    <name type="scientific">Parahaliea maris</name>
    <dbReference type="NCBI Taxonomy" id="2716870"/>
    <lineage>
        <taxon>Bacteria</taxon>
        <taxon>Pseudomonadati</taxon>
        <taxon>Pseudomonadota</taxon>
        <taxon>Gammaproteobacteria</taxon>
        <taxon>Cellvibrionales</taxon>
        <taxon>Halieaceae</taxon>
        <taxon>Parahaliea</taxon>
    </lineage>
</organism>
<dbReference type="RefSeq" id="WP_148067928.1">
    <property type="nucleotide sequence ID" value="NZ_VRZA01000002.1"/>
</dbReference>
<accession>A0A5C9A4K4</accession>
<evidence type="ECO:0000313" key="2">
    <source>
        <dbReference type="Proteomes" id="UP000321039"/>
    </source>
</evidence>
<proteinExistence type="predicted"/>
<comment type="caution">
    <text evidence="1">The sequence shown here is derived from an EMBL/GenBank/DDBJ whole genome shotgun (WGS) entry which is preliminary data.</text>
</comment>
<gene>
    <name evidence="1" type="ORF">FV139_08375</name>
</gene>
<dbReference type="EMBL" id="VRZA01000002">
    <property type="protein sequence ID" value="TXS95863.1"/>
    <property type="molecule type" value="Genomic_DNA"/>
</dbReference>
<dbReference type="AlphaFoldDB" id="A0A5C9A4K4"/>
<evidence type="ECO:0008006" key="3">
    <source>
        <dbReference type="Google" id="ProtNLM"/>
    </source>
</evidence>
<protein>
    <recommendedName>
        <fullName evidence="3">Ubiquinone biosynthesis protein Coq4</fullName>
    </recommendedName>
</protein>
<dbReference type="Proteomes" id="UP000321039">
    <property type="component" value="Unassembled WGS sequence"/>
</dbReference>
<sequence length="278" mass="31386">MDNLQMSSAEDAYYKEGKVAVTGASSLLSSGSKWLNSPLLRDLVAQDFLRRNGEDVGVLQLVPEVMNEFHRLLDTREVEGIMGEERACNGDFSAWLERNEQTLLDLEAAVEYPEGTLGAVVYAFYRETGFEQVPAFRDLKPSSDFELYNRQRTLVHDVEHLVTGFGTDPAGELGMMYLYMQLNARYFSPELAGLLNFVHAYLSSSWMMRTSLYYPAVTTAFMESIASGLEMAQAIKRPLPLADWSCYFAWPLEDVRAALNITPVDGARWAWTENAWRG</sequence>
<keyword evidence="2" id="KW-1185">Reference proteome</keyword>
<reference evidence="1 2" key="1">
    <citation type="submission" date="2019-08" db="EMBL/GenBank/DDBJ databases">
        <title>Parahaliea maris sp. nov., isolated from the surface seawater.</title>
        <authorList>
            <person name="Liu Y."/>
        </authorList>
    </citation>
    <scope>NUCLEOTIDE SEQUENCE [LARGE SCALE GENOMIC DNA]</scope>
    <source>
        <strain evidence="1 2">HSLHS9</strain>
    </source>
</reference>
<name>A0A5C9A4K4_9GAMM</name>
<evidence type="ECO:0000313" key="1">
    <source>
        <dbReference type="EMBL" id="TXS95863.1"/>
    </source>
</evidence>